<organism evidence="2 3">
    <name type="scientific">Anisodus acutangulus</name>
    <dbReference type="NCBI Taxonomy" id="402998"/>
    <lineage>
        <taxon>Eukaryota</taxon>
        <taxon>Viridiplantae</taxon>
        <taxon>Streptophyta</taxon>
        <taxon>Embryophyta</taxon>
        <taxon>Tracheophyta</taxon>
        <taxon>Spermatophyta</taxon>
        <taxon>Magnoliopsida</taxon>
        <taxon>eudicotyledons</taxon>
        <taxon>Gunneridae</taxon>
        <taxon>Pentapetalae</taxon>
        <taxon>asterids</taxon>
        <taxon>lamiids</taxon>
        <taxon>Solanales</taxon>
        <taxon>Solanaceae</taxon>
        <taxon>Solanoideae</taxon>
        <taxon>Hyoscyameae</taxon>
        <taxon>Anisodus</taxon>
    </lineage>
</organism>
<keyword evidence="1" id="KW-0175">Coiled coil</keyword>
<evidence type="ECO:0000313" key="2">
    <source>
        <dbReference type="EMBL" id="KAJ8550174.1"/>
    </source>
</evidence>
<keyword evidence="3" id="KW-1185">Reference proteome</keyword>
<dbReference type="Proteomes" id="UP001152561">
    <property type="component" value="Unassembled WGS sequence"/>
</dbReference>
<evidence type="ECO:0000256" key="1">
    <source>
        <dbReference type="SAM" id="Coils"/>
    </source>
</evidence>
<dbReference type="OrthoDB" id="1927586at2759"/>
<proteinExistence type="predicted"/>
<accession>A0A9Q1M7I5</accession>
<reference evidence="3" key="1">
    <citation type="journal article" date="2023" name="Proc. Natl. Acad. Sci. U.S.A.">
        <title>Genomic and structural basis for evolution of tropane alkaloid biosynthesis.</title>
        <authorList>
            <person name="Wanga Y.-J."/>
            <person name="Taina T."/>
            <person name="Yua J.-Y."/>
            <person name="Lia J."/>
            <person name="Xua B."/>
            <person name="Chenc J."/>
            <person name="D'Auriad J.C."/>
            <person name="Huanga J.-P."/>
            <person name="Huanga S.-X."/>
        </authorList>
    </citation>
    <scope>NUCLEOTIDE SEQUENCE [LARGE SCALE GENOMIC DNA]</scope>
    <source>
        <strain evidence="3">cv. KIB-2019</strain>
    </source>
</reference>
<gene>
    <name evidence="2" type="ORF">K7X08_033881</name>
</gene>
<dbReference type="AlphaFoldDB" id="A0A9Q1M7I5"/>
<protein>
    <submittedName>
        <fullName evidence="2">Uncharacterized protein</fullName>
    </submittedName>
</protein>
<evidence type="ECO:0000313" key="3">
    <source>
        <dbReference type="Proteomes" id="UP001152561"/>
    </source>
</evidence>
<name>A0A9Q1M7I5_9SOLA</name>
<comment type="caution">
    <text evidence="2">The sequence shown here is derived from an EMBL/GenBank/DDBJ whole genome shotgun (WGS) entry which is preliminary data.</text>
</comment>
<dbReference type="EMBL" id="JAJAGQ010000011">
    <property type="protein sequence ID" value="KAJ8550174.1"/>
    <property type="molecule type" value="Genomic_DNA"/>
</dbReference>
<feature type="coiled-coil region" evidence="1">
    <location>
        <begin position="101"/>
        <end position="135"/>
    </location>
</feature>
<sequence>MLEEQASNLSNSYQESCTVRYNNLHREALKYVDEGAKDEERYKVAMDALREAANKVAIAKKTDMGVSRFSGPCRGESATQESHVNNPFEAHQLSVDPSTAVDEKEKIIQKLARKLERARRKCELYQANLMTILKDIEQQKLQLTEYEISGPIPDDLDALVWDKDIVFINFWDDIPDLDIIDL</sequence>